<evidence type="ECO:0000256" key="1">
    <source>
        <dbReference type="ARBA" id="ARBA00004377"/>
    </source>
</evidence>
<evidence type="ECO:0000256" key="4">
    <source>
        <dbReference type="ARBA" id="ARBA00022481"/>
    </source>
</evidence>
<reference evidence="13" key="2">
    <citation type="submission" date="2010-05" db="EMBL/GenBank/DDBJ databases">
        <title>Revision and reannotation of the Halomonas elongata DSM 2581(T) genome.</title>
        <authorList>
            <person name="Pfeiffer F."/>
            <person name="Bagyan I."/>
            <person name="Alfaro-Espinoza G."/>
            <person name="Zamora-Lagos M.A."/>
            <person name="Habermann B."/>
            <person name="Oesterhelt D."/>
            <person name="Kunte H.J."/>
        </authorList>
    </citation>
    <scope>NUCLEOTIDE SEQUENCE</scope>
    <source>
        <strain evidence="13">Type strain: DSM 2581</strain>
    </source>
</reference>
<dbReference type="PROSITE" id="PS00409">
    <property type="entry name" value="PROKAR_NTER_METHYL"/>
    <property type="match status" value="1"/>
</dbReference>
<evidence type="ECO:0000256" key="10">
    <source>
        <dbReference type="ARBA" id="ARBA00030775"/>
    </source>
</evidence>
<dbReference type="Proteomes" id="UP001322512">
    <property type="component" value="Chromosome"/>
</dbReference>
<evidence type="ECO:0000313" key="13">
    <source>
        <dbReference type="EMBL" id="CBV42660.1"/>
    </source>
</evidence>
<dbReference type="AlphaFoldDB" id="E1V3I1"/>
<proteinExistence type="inferred from homology"/>
<evidence type="ECO:0000256" key="3">
    <source>
        <dbReference type="ARBA" id="ARBA00022475"/>
    </source>
</evidence>
<dbReference type="GeneID" id="91010115"/>
<dbReference type="EMBL" id="FN869568">
    <property type="protein sequence ID" value="CBV42660.1"/>
    <property type="molecule type" value="Genomic_DNA"/>
</dbReference>
<dbReference type="InterPro" id="IPR022346">
    <property type="entry name" value="T2SS_GspH"/>
</dbReference>
<accession>E1V3I1</accession>
<dbReference type="RefSeq" id="WP_013332532.1">
    <property type="nucleotide sequence ID" value="NC_014532.2"/>
</dbReference>
<dbReference type="STRING" id="768066.HELO_2776"/>
<dbReference type="InterPro" id="IPR045584">
    <property type="entry name" value="Pilin-like"/>
</dbReference>
<feature type="domain" description="General secretion pathway GspH" evidence="12">
    <location>
        <begin position="56"/>
        <end position="142"/>
    </location>
</feature>
<evidence type="ECO:0000256" key="5">
    <source>
        <dbReference type="ARBA" id="ARBA00022519"/>
    </source>
</evidence>
<dbReference type="eggNOG" id="COG4970">
    <property type="taxonomic scope" value="Bacteria"/>
</dbReference>
<dbReference type="Gene3D" id="3.30.700.10">
    <property type="entry name" value="Glycoprotein, Type 4 Pilin"/>
    <property type="match status" value="1"/>
</dbReference>
<keyword evidence="6 11" id="KW-0812">Transmembrane</keyword>
<keyword evidence="16" id="KW-1185">Reference proteome</keyword>
<dbReference type="HOGENOM" id="CLU_123291_2_0_6"/>
<dbReference type="NCBIfam" id="TIGR02532">
    <property type="entry name" value="IV_pilin_GFxxxE"/>
    <property type="match status" value="1"/>
</dbReference>
<evidence type="ECO:0000256" key="2">
    <source>
        <dbReference type="ARBA" id="ARBA00021549"/>
    </source>
</evidence>
<dbReference type="PRINTS" id="PR00885">
    <property type="entry name" value="BCTERIALGSPH"/>
</dbReference>
<evidence type="ECO:0000256" key="6">
    <source>
        <dbReference type="ARBA" id="ARBA00022692"/>
    </source>
</evidence>
<keyword evidence="7 11" id="KW-1133">Transmembrane helix</keyword>
<keyword evidence="5" id="KW-0997">Cell inner membrane</keyword>
<evidence type="ECO:0000256" key="11">
    <source>
        <dbReference type="SAM" id="Phobius"/>
    </source>
</evidence>
<dbReference type="OrthoDB" id="8481584at2"/>
<dbReference type="InterPro" id="IPR002416">
    <property type="entry name" value="T2SS_protein-GspH"/>
</dbReference>
<dbReference type="EMBL" id="CP139472">
    <property type="protein sequence ID" value="WPU48828.1"/>
    <property type="molecule type" value="Genomic_DNA"/>
</dbReference>
<reference evidence="15" key="3">
    <citation type="journal article" date="2011" name="Environ. Microbiol.">
        <title>A blueprint of ectoine metabolism from the genome of the industrial producer Halomonas elongata DSM 2581(T).</title>
        <authorList>
            <person name="Schwibbert K."/>
            <person name="Marin-Sanguino A."/>
            <person name="Bagyan I."/>
            <person name="Heidrich G."/>
            <person name="Lentzen G."/>
            <person name="Seitz H."/>
            <person name="Rampp M."/>
            <person name="Schuster S.C."/>
            <person name="Klenk H.P."/>
            <person name="Pfeiffer F."/>
            <person name="Oesterhelt D."/>
            <person name="Kunte H.J."/>
        </authorList>
    </citation>
    <scope>NUCLEOTIDE SEQUENCE [LARGE SCALE GENOMIC DNA]</scope>
    <source>
        <strain evidence="15">ATCC 33173 / DSM 2581 / NBRC 15536 / NCIMB 2198 / 1H9</strain>
    </source>
</reference>
<dbReference type="GO" id="GO:0005886">
    <property type="term" value="C:plasma membrane"/>
    <property type="evidence" value="ECO:0007669"/>
    <property type="project" value="UniProtKB-SubCell"/>
</dbReference>
<dbReference type="Pfam" id="PF07963">
    <property type="entry name" value="N_methyl"/>
    <property type="match status" value="1"/>
</dbReference>
<dbReference type="Pfam" id="PF12019">
    <property type="entry name" value="GspH"/>
    <property type="match status" value="1"/>
</dbReference>
<evidence type="ECO:0000313" key="15">
    <source>
        <dbReference type="Proteomes" id="UP000008707"/>
    </source>
</evidence>
<dbReference type="GO" id="GO:0015628">
    <property type="term" value="P:protein secretion by the type II secretion system"/>
    <property type="evidence" value="ECO:0007669"/>
    <property type="project" value="InterPro"/>
</dbReference>
<protein>
    <recommendedName>
        <fullName evidence="2">Type II secretion system protein H</fullName>
    </recommendedName>
    <alternativeName>
        <fullName evidence="10">General secretion pathway protein H</fullName>
    </alternativeName>
</protein>
<keyword evidence="3" id="KW-1003">Cell membrane</keyword>
<dbReference type="GO" id="GO:0015627">
    <property type="term" value="C:type II protein secretion system complex"/>
    <property type="evidence" value="ECO:0007669"/>
    <property type="project" value="InterPro"/>
</dbReference>
<evidence type="ECO:0000256" key="8">
    <source>
        <dbReference type="ARBA" id="ARBA00023136"/>
    </source>
</evidence>
<reference evidence="13" key="1">
    <citation type="journal article" date="2010" name="Environ. Microbiol.">
        <title>A blueprint of ectoine metabolism from the genome of the industrial producer Halomonas elongata DSM 2581(T).</title>
        <authorList>
            <person name="Schwibbert K."/>
            <person name="Marin-Sanguino A."/>
            <person name="Bagyan I."/>
            <person name="Heidrich G."/>
            <person name="Lentzen G."/>
            <person name="Seitz H."/>
            <person name="Rampp M."/>
            <person name="Schuster S.C."/>
            <person name="Klenk H.P."/>
            <person name="Pfeiffer F."/>
            <person name="Oesterhelt D."/>
            <person name="Kunte H.J."/>
        </authorList>
    </citation>
    <scope>NUCLEOTIDE SEQUENCE</scope>
    <source>
        <strain evidence="13">Type strain: DSM 2581</strain>
    </source>
</reference>
<dbReference type="SUPFAM" id="SSF54523">
    <property type="entry name" value="Pili subunits"/>
    <property type="match status" value="1"/>
</dbReference>
<keyword evidence="8 11" id="KW-0472">Membrane</keyword>
<gene>
    <name evidence="13" type="primary">gspH1</name>
    <name evidence="13" type="ordered locus">HELO_2776</name>
    <name evidence="14" type="ORF">SR933_08005</name>
</gene>
<evidence type="ECO:0000313" key="14">
    <source>
        <dbReference type="EMBL" id="WPU48828.1"/>
    </source>
</evidence>
<comment type="similarity">
    <text evidence="9">Belongs to the GSP H family.</text>
</comment>
<name>E1V3I1_HALED</name>
<organism evidence="13 15">
    <name type="scientific">Halomonas elongata (strain ATCC 33173 / DSM 2581 / NBRC 15536 / NCIMB 2198 / 1H9)</name>
    <dbReference type="NCBI Taxonomy" id="768066"/>
    <lineage>
        <taxon>Bacteria</taxon>
        <taxon>Pseudomonadati</taxon>
        <taxon>Pseudomonadota</taxon>
        <taxon>Gammaproteobacteria</taxon>
        <taxon>Oceanospirillales</taxon>
        <taxon>Halomonadaceae</taxon>
        <taxon>Halomonas</taxon>
    </lineage>
</organism>
<comment type="subcellular location">
    <subcellularLocation>
        <location evidence="1">Cell inner membrane</location>
        <topology evidence="1">Single-pass membrane protein</topology>
    </subcellularLocation>
</comment>
<evidence type="ECO:0000256" key="7">
    <source>
        <dbReference type="ARBA" id="ARBA00022989"/>
    </source>
</evidence>
<evidence type="ECO:0000259" key="12">
    <source>
        <dbReference type="Pfam" id="PF12019"/>
    </source>
</evidence>
<sequence length="152" mass="16287">MVSTPWHDGPARRARGFTLLELLVVIVLIGVAAAVLAIGLDRGLQASQERRLLSGLVAGLRGARVEAIATGRPVRATFDLAGRRLSAPGADPVSWPEDVVLRLHTARALGAAFAFYPDGAASGGHIVIERDARRWRIDVAWLTGRVRLSELP</sequence>
<reference evidence="14 16" key="4">
    <citation type="submission" date="2023-11" db="EMBL/GenBank/DDBJ databases">
        <title>MicrobeMod: A computational toolkit for identifying prokaryotic methylation and restriction-modification with nanopore sequencing.</title>
        <authorList>
            <person name="Crits-Christoph A."/>
            <person name="Kang S.C."/>
            <person name="Lee H."/>
            <person name="Ostrov N."/>
        </authorList>
    </citation>
    <scope>NUCLEOTIDE SEQUENCE [LARGE SCALE GENOMIC DNA]</scope>
    <source>
        <strain evidence="14 16">ATCC 33173</strain>
    </source>
</reference>
<dbReference type="InterPro" id="IPR012902">
    <property type="entry name" value="N_methyl_site"/>
</dbReference>
<dbReference type="KEGG" id="hel:HELO_2776"/>
<dbReference type="Proteomes" id="UP000008707">
    <property type="component" value="Chromosome"/>
</dbReference>
<evidence type="ECO:0000256" key="9">
    <source>
        <dbReference type="ARBA" id="ARBA00025772"/>
    </source>
</evidence>
<feature type="transmembrane region" description="Helical" evidence="11">
    <location>
        <begin position="20"/>
        <end position="40"/>
    </location>
</feature>
<evidence type="ECO:0000313" key="16">
    <source>
        <dbReference type="Proteomes" id="UP001322512"/>
    </source>
</evidence>
<keyword evidence="4" id="KW-0488">Methylation</keyword>